<dbReference type="Proteomes" id="UP001241605">
    <property type="component" value="Chromosome"/>
</dbReference>
<keyword evidence="3" id="KW-1185">Reference proteome</keyword>
<protein>
    <submittedName>
        <fullName evidence="2">Uncharacterized protein</fullName>
    </submittedName>
</protein>
<feature type="transmembrane region" description="Helical" evidence="1">
    <location>
        <begin position="34"/>
        <end position="51"/>
    </location>
</feature>
<feature type="transmembrane region" description="Helical" evidence="1">
    <location>
        <begin position="57"/>
        <end position="78"/>
    </location>
</feature>
<keyword evidence="1" id="KW-0472">Membrane</keyword>
<dbReference type="RefSeq" id="WP_282301053.1">
    <property type="nucleotide sequence ID" value="NZ_CP124616.1"/>
</dbReference>
<evidence type="ECO:0000256" key="1">
    <source>
        <dbReference type="SAM" id="Phobius"/>
    </source>
</evidence>
<proteinExistence type="predicted"/>
<accession>A0ABY8QIS2</accession>
<name>A0ABY8QIS2_9RHOB</name>
<evidence type="ECO:0000313" key="3">
    <source>
        <dbReference type="Proteomes" id="UP001241605"/>
    </source>
</evidence>
<reference evidence="2 3" key="1">
    <citation type="submission" date="2023-05" db="EMBL/GenBank/DDBJ databases">
        <title>YMD87, complete Genome.</title>
        <authorList>
            <person name="Zhang J."/>
            <person name="Xu X."/>
        </authorList>
    </citation>
    <scope>NUCLEOTIDE SEQUENCE [LARGE SCALE GENOMIC DNA]</scope>
    <source>
        <strain evidence="2 3">YMD87</strain>
    </source>
</reference>
<organism evidence="2 3">
    <name type="scientific">Tropicibacter oceani</name>
    <dbReference type="NCBI Taxonomy" id="3058420"/>
    <lineage>
        <taxon>Bacteria</taxon>
        <taxon>Pseudomonadati</taxon>
        <taxon>Pseudomonadota</taxon>
        <taxon>Alphaproteobacteria</taxon>
        <taxon>Rhodobacterales</taxon>
        <taxon>Roseobacteraceae</taxon>
        <taxon>Tropicibacter</taxon>
    </lineage>
</organism>
<feature type="transmembrane region" description="Helical" evidence="1">
    <location>
        <begin position="90"/>
        <end position="112"/>
    </location>
</feature>
<feature type="transmembrane region" description="Helical" evidence="1">
    <location>
        <begin position="6"/>
        <end position="27"/>
    </location>
</feature>
<sequence>MTEMLTIGAFVASFIFGPLICALALRLPARPQSLLLLGAGVVAAVTAALRLQQGSAIPSLIALWLAWVLAVSMVALALSRRLSAPRARRWLIVIALLTTTLPWFGLATARLMV</sequence>
<evidence type="ECO:0000313" key="2">
    <source>
        <dbReference type="EMBL" id="WGW04420.1"/>
    </source>
</evidence>
<keyword evidence="1" id="KW-1133">Transmembrane helix</keyword>
<keyword evidence="1" id="KW-0812">Transmembrane</keyword>
<dbReference type="EMBL" id="CP124616">
    <property type="protein sequence ID" value="WGW04420.1"/>
    <property type="molecule type" value="Genomic_DNA"/>
</dbReference>
<gene>
    <name evidence="2" type="ORF">QF118_02425</name>
</gene>